<keyword evidence="2" id="KW-0812">Transmembrane</keyword>
<evidence type="ECO:0000313" key="3">
    <source>
        <dbReference type="EMBL" id="KAF6399849.1"/>
    </source>
</evidence>
<proteinExistence type="predicted"/>
<protein>
    <submittedName>
        <fullName evidence="3">Uncharacterized protein</fullName>
    </submittedName>
</protein>
<evidence type="ECO:0000313" key="4">
    <source>
        <dbReference type="Proteomes" id="UP000550707"/>
    </source>
</evidence>
<evidence type="ECO:0000256" key="1">
    <source>
        <dbReference type="SAM" id="MobiDB-lite"/>
    </source>
</evidence>
<dbReference type="Proteomes" id="UP000550707">
    <property type="component" value="Unassembled WGS sequence"/>
</dbReference>
<organism evidence="3 4">
    <name type="scientific">Molossus molossus</name>
    <name type="common">Pallas' mastiff bat</name>
    <name type="synonym">Vespertilio molossus</name>
    <dbReference type="NCBI Taxonomy" id="27622"/>
    <lineage>
        <taxon>Eukaryota</taxon>
        <taxon>Metazoa</taxon>
        <taxon>Chordata</taxon>
        <taxon>Craniata</taxon>
        <taxon>Vertebrata</taxon>
        <taxon>Euteleostomi</taxon>
        <taxon>Mammalia</taxon>
        <taxon>Eutheria</taxon>
        <taxon>Laurasiatheria</taxon>
        <taxon>Chiroptera</taxon>
        <taxon>Yangochiroptera</taxon>
        <taxon>Molossidae</taxon>
        <taxon>Molossus</taxon>
    </lineage>
</organism>
<dbReference type="EMBL" id="JACASF010000023">
    <property type="protein sequence ID" value="KAF6399849.1"/>
    <property type="molecule type" value="Genomic_DNA"/>
</dbReference>
<keyword evidence="2" id="KW-1133">Transmembrane helix</keyword>
<dbReference type="AlphaFoldDB" id="A0A7J8BMW4"/>
<accession>A0A7J8BMW4</accession>
<feature type="transmembrane region" description="Helical" evidence="2">
    <location>
        <begin position="182"/>
        <end position="202"/>
    </location>
</feature>
<sequence length="229" mass="25057">MVQGPELAQREQGHLGARGTGPCGWRTPSPESPGPHTQLRIAHSNRAHQAMLREPRGRTWSPRRQSPRHQPGRRRQPLPQPLPSSPEPGAEPQACPPPAVLPPPAAALQVGPASAASEDIMETPAPLAEEPASTLPCFLPQRCCCLLRRNPGQLWSRRLSPLPPPIRQTGVPPPSTFSSYSLALLCVLFLWGVIQFFIFLFLSFGVHLGLFLSSSLFYSLFLLGLNHCK</sequence>
<feature type="compositionally biased region" description="Pro residues" evidence="1">
    <location>
        <begin position="94"/>
        <end position="105"/>
    </location>
</feature>
<feature type="region of interest" description="Disordered" evidence="1">
    <location>
        <begin position="1"/>
        <end position="118"/>
    </location>
</feature>
<comment type="caution">
    <text evidence="3">The sequence shown here is derived from an EMBL/GenBank/DDBJ whole genome shotgun (WGS) entry which is preliminary data.</text>
</comment>
<keyword evidence="2" id="KW-0472">Membrane</keyword>
<dbReference type="InParanoid" id="A0A7J8BMW4"/>
<reference evidence="3 4" key="1">
    <citation type="journal article" date="2020" name="Nature">
        <title>Six reference-quality genomes reveal evolution of bat adaptations.</title>
        <authorList>
            <person name="Jebb D."/>
            <person name="Huang Z."/>
            <person name="Pippel M."/>
            <person name="Hughes G.M."/>
            <person name="Lavrichenko K."/>
            <person name="Devanna P."/>
            <person name="Winkler S."/>
            <person name="Jermiin L.S."/>
            <person name="Skirmuntt E.C."/>
            <person name="Katzourakis A."/>
            <person name="Burkitt-Gray L."/>
            <person name="Ray D.A."/>
            <person name="Sullivan K.A.M."/>
            <person name="Roscito J.G."/>
            <person name="Kirilenko B.M."/>
            <person name="Davalos L.M."/>
            <person name="Corthals A.P."/>
            <person name="Power M.L."/>
            <person name="Jones G."/>
            <person name="Ransome R.D."/>
            <person name="Dechmann D.K.N."/>
            <person name="Locatelli A.G."/>
            <person name="Puechmaille S.J."/>
            <person name="Fedrigo O."/>
            <person name="Jarvis E.D."/>
            <person name="Hiller M."/>
            <person name="Vernes S.C."/>
            <person name="Myers E.W."/>
            <person name="Teeling E.C."/>
        </authorList>
    </citation>
    <scope>NUCLEOTIDE SEQUENCE [LARGE SCALE GENOMIC DNA]</scope>
    <source>
        <strain evidence="3">MMolMol1</strain>
        <tissue evidence="3">Muscle</tissue>
    </source>
</reference>
<name>A0A7J8BMW4_MOLMO</name>
<evidence type="ECO:0000256" key="2">
    <source>
        <dbReference type="SAM" id="Phobius"/>
    </source>
</evidence>
<feature type="transmembrane region" description="Helical" evidence="2">
    <location>
        <begin position="208"/>
        <end position="225"/>
    </location>
</feature>
<keyword evidence="4" id="KW-1185">Reference proteome</keyword>
<feature type="compositionally biased region" description="Basic residues" evidence="1">
    <location>
        <begin position="65"/>
        <end position="76"/>
    </location>
</feature>
<gene>
    <name evidence="3" type="ORF">HJG59_010118</name>
</gene>